<dbReference type="Proteomes" id="UP000663828">
    <property type="component" value="Unassembled WGS sequence"/>
</dbReference>
<protein>
    <recommendedName>
        <fullName evidence="9">RING-type domain-containing protein</fullName>
    </recommendedName>
</protein>
<comment type="pathway">
    <text evidence="1">Protein modification; protein ubiquitination.</text>
</comment>
<dbReference type="Gene3D" id="3.30.40.10">
    <property type="entry name" value="Zinc/RING finger domain, C3HC4 (zinc finger)"/>
    <property type="match status" value="1"/>
</dbReference>
<evidence type="ECO:0000313" key="10">
    <source>
        <dbReference type="EMBL" id="CAF1102575.1"/>
    </source>
</evidence>
<dbReference type="GO" id="GO:0016740">
    <property type="term" value="F:transferase activity"/>
    <property type="evidence" value="ECO:0007669"/>
    <property type="project" value="UniProtKB-KW"/>
</dbReference>
<evidence type="ECO:0000256" key="7">
    <source>
        <dbReference type="ARBA" id="ARBA00022833"/>
    </source>
</evidence>
<feature type="compositionally biased region" description="Basic residues" evidence="8">
    <location>
        <begin position="788"/>
        <end position="802"/>
    </location>
</feature>
<gene>
    <name evidence="10" type="ORF">XAT740_LOCUS18433</name>
</gene>
<keyword evidence="4" id="KW-0677">Repeat</keyword>
<dbReference type="InterPro" id="IPR058758">
    <property type="entry name" value="UBA_RNF216"/>
</dbReference>
<keyword evidence="3" id="KW-0479">Metal-binding</keyword>
<keyword evidence="11" id="KW-1185">Reference proteome</keyword>
<dbReference type="InterPro" id="IPR047545">
    <property type="entry name" value="BRcat_RBR_RNF216"/>
</dbReference>
<evidence type="ECO:0000256" key="3">
    <source>
        <dbReference type="ARBA" id="ARBA00022723"/>
    </source>
</evidence>
<dbReference type="SUPFAM" id="SSF57850">
    <property type="entry name" value="RING/U-box"/>
    <property type="match status" value="2"/>
</dbReference>
<dbReference type="EMBL" id="CAJNOR010001231">
    <property type="protein sequence ID" value="CAF1102575.1"/>
    <property type="molecule type" value="Genomic_DNA"/>
</dbReference>
<dbReference type="InterPro" id="IPR044066">
    <property type="entry name" value="TRIAD_supradom"/>
</dbReference>
<dbReference type="AlphaFoldDB" id="A0A814P489"/>
<evidence type="ECO:0000256" key="2">
    <source>
        <dbReference type="ARBA" id="ARBA00022679"/>
    </source>
</evidence>
<evidence type="ECO:0000256" key="4">
    <source>
        <dbReference type="ARBA" id="ARBA00022737"/>
    </source>
</evidence>
<dbReference type="PANTHER" id="PTHR22770:SF47">
    <property type="entry name" value="E3 UBIQUITIN-PROTEIN LIGASE RNF216"/>
    <property type="match status" value="1"/>
</dbReference>
<proteinExistence type="predicted"/>
<evidence type="ECO:0000256" key="1">
    <source>
        <dbReference type="ARBA" id="ARBA00004906"/>
    </source>
</evidence>
<dbReference type="CDD" id="cd20353">
    <property type="entry name" value="Rcat_RBR_RNF216"/>
    <property type="match status" value="1"/>
</dbReference>
<dbReference type="InterPro" id="IPR047546">
    <property type="entry name" value="Rcat_RBR_RNF216"/>
</dbReference>
<feature type="region of interest" description="Disordered" evidence="8">
    <location>
        <begin position="779"/>
        <end position="802"/>
    </location>
</feature>
<dbReference type="Pfam" id="PF26112">
    <property type="entry name" value="UBA_RNF216"/>
    <property type="match status" value="1"/>
</dbReference>
<comment type="caution">
    <text evidence="10">The sequence shown here is derived from an EMBL/GenBank/DDBJ whole genome shotgun (WGS) entry which is preliminary data.</text>
</comment>
<dbReference type="InterPro" id="IPR013083">
    <property type="entry name" value="Znf_RING/FYVE/PHD"/>
</dbReference>
<dbReference type="PANTHER" id="PTHR22770">
    <property type="entry name" value="UBIQUITIN CONJUGATING ENZYME 7 INTERACTING PROTEIN-RELATED"/>
    <property type="match status" value="1"/>
</dbReference>
<evidence type="ECO:0000256" key="6">
    <source>
        <dbReference type="ARBA" id="ARBA00022786"/>
    </source>
</evidence>
<feature type="domain" description="RING-type" evidence="9">
    <location>
        <begin position="528"/>
        <end position="740"/>
    </location>
</feature>
<keyword evidence="7" id="KW-0862">Zinc</keyword>
<keyword evidence="2" id="KW-0808">Transferase</keyword>
<sequence length="802" mass="93006">MTDANIHPSIIAIRDRLHDIFPDVKVPLEIIGWHIHRSASVDVACSDIATEILSFGKVTDPTKDASTKEPTATTITTTTATASPAITEDTLQTLYDVFNTVPRDHIKDVYVRLKNESNPNWYDDIVNELLSYDTMQPSTSKRSFDDMTVDDDDFLSDEYHRLLAILPDIDPDYALESYMKFAESSSNKPDLNTLITSLIEHGYVKLTEKLERIRNERLKENLRHPKFEIEEFLKTFSNPMEYFYDLTKNVSEAYKKHSYIYLANAFARISSEHIKEVLEMNNYRFAPSMRQLREEFFTYNMNSNQRRNRSRDSTPKQFNQRARVVLAIPDVPDEIFYKELCYTKHEDEIIEIDEASVAGFNPYRALGLWHILGTNLNMWKNKLTPTITYSIHDTLPDGRVRLNDLVEYYTKRPFVGYVPTSISGVDTQSDAKPSRYQWRGNGVMKLLTSQFGFVFVDDETPVDQPYQWVATMFGSTLFTSAGIDLMTRTRQPSPRVLNRFVELCQDQYLTRKKELRDAQIQSATQNGTLKTCDCCCDDQLLDDDMIECDNNHEFCRTCVKNYVETGFVSDGACFFSCLNPTCHSEYSTSLMGQLLSPTLFSRLLNKIQQEELRRANIPNFEQCKYCTFGTIIDDPNERVFRCFNQDCLKETCRNCGEPNHIPLRCDEVEKKDELDMRTFIENRVSEAMIRICYRCHRRFYKLEGCNKMTCTCGASMCYVCRKPIKGYDHFNNNEKCGEANDVVKLHQDEMHLAYEEAKAAYIERHPEARDLALKYDPQQHLTGDKAKNTPKAKRGRRNNFNF</sequence>
<dbReference type="CDD" id="cd20339">
    <property type="entry name" value="BRcat_RBR_RNF216"/>
    <property type="match status" value="1"/>
</dbReference>
<organism evidence="10 11">
    <name type="scientific">Adineta ricciae</name>
    <name type="common">Rotifer</name>
    <dbReference type="NCBI Taxonomy" id="249248"/>
    <lineage>
        <taxon>Eukaryota</taxon>
        <taxon>Metazoa</taxon>
        <taxon>Spiralia</taxon>
        <taxon>Gnathifera</taxon>
        <taxon>Rotifera</taxon>
        <taxon>Eurotatoria</taxon>
        <taxon>Bdelloidea</taxon>
        <taxon>Adinetida</taxon>
        <taxon>Adinetidae</taxon>
        <taxon>Adineta</taxon>
    </lineage>
</organism>
<evidence type="ECO:0000259" key="9">
    <source>
        <dbReference type="PROSITE" id="PS51873"/>
    </source>
</evidence>
<dbReference type="PROSITE" id="PS51873">
    <property type="entry name" value="TRIAD"/>
    <property type="match status" value="1"/>
</dbReference>
<dbReference type="GO" id="GO:0008270">
    <property type="term" value="F:zinc ion binding"/>
    <property type="evidence" value="ECO:0007669"/>
    <property type="project" value="UniProtKB-KW"/>
</dbReference>
<keyword evidence="6" id="KW-0833">Ubl conjugation pathway</keyword>
<keyword evidence="5" id="KW-0863">Zinc-finger</keyword>
<evidence type="ECO:0000256" key="5">
    <source>
        <dbReference type="ARBA" id="ARBA00022771"/>
    </source>
</evidence>
<reference evidence="10" key="1">
    <citation type="submission" date="2021-02" db="EMBL/GenBank/DDBJ databases">
        <authorList>
            <person name="Nowell W R."/>
        </authorList>
    </citation>
    <scope>NUCLEOTIDE SEQUENCE</scope>
</reference>
<dbReference type="Pfam" id="PF26200">
    <property type="entry name" value="Rcat_RNF216"/>
    <property type="match status" value="1"/>
</dbReference>
<dbReference type="Gene3D" id="1.20.120.1750">
    <property type="match status" value="1"/>
</dbReference>
<name>A0A814P489_ADIRI</name>
<dbReference type="InterPro" id="IPR051628">
    <property type="entry name" value="LUBAC_E3_Ligases"/>
</dbReference>
<evidence type="ECO:0000256" key="8">
    <source>
        <dbReference type="SAM" id="MobiDB-lite"/>
    </source>
</evidence>
<evidence type="ECO:0000313" key="11">
    <source>
        <dbReference type="Proteomes" id="UP000663828"/>
    </source>
</evidence>
<accession>A0A814P489</accession>